<dbReference type="InterPro" id="IPR001584">
    <property type="entry name" value="Integrase_cat-core"/>
</dbReference>
<dbReference type="PANTHER" id="PTHR42648">
    <property type="entry name" value="TRANSPOSASE, PUTATIVE-RELATED"/>
    <property type="match status" value="1"/>
</dbReference>
<dbReference type="Pfam" id="PF22936">
    <property type="entry name" value="Pol_BBD"/>
    <property type="match status" value="1"/>
</dbReference>
<evidence type="ECO:0000256" key="1">
    <source>
        <dbReference type="ARBA" id="ARBA00022670"/>
    </source>
</evidence>
<dbReference type="InterPro" id="IPR054722">
    <property type="entry name" value="PolX-like_BBD"/>
</dbReference>
<keyword evidence="7" id="KW-1185">Reference proteome</keyword>
<dbReference type="EMBL" id="JAHUZN010000003">
    <property type="protein sequence ID" value="KAG8499379.1"/>
    <property type="molecule type" value="Genomic_DNA"/>
</dbReference>
<feature type="domain" description="Integrase catalytic" evidence="5">
    <location>
        <begin position="278"/>
        <end position="460"/>
    </location>
</feature>
<proteinExistence type="predicted"/>
<name>A0A8J5Z314_9ROSI</name>
<evidence type="ECO:0000313" key="7">
    <source>
        <dbReference type="Proteomes" id="UP000701853"/>
    </source>
</evidence>
<dbReference type="SUPFAM" id="SSF56672">
    <property type="entry name" value="DNA/RNA polymerases"/>
    <property type="match status" value="1"/>
</dbReference>
<dbReference type="InterPro" id="IPR013103">
    <property type="entry name" value="RVT_2"/>
</dbReference>
<organism evidence="6 7">
    <name type="scientific">Gossypium anomalum</name>
    <dbReference type="NCBI Taxonomy" id="47600"/>
    <lineage>
        <taxon>Eukaryota</taxon>
        <taxon>Viridiplantae</taxon>
        <taxon>Streptophyta</taxon>
        <taxon>Embryophyta</taxon>
        <taxon>Tracheophyta</taxon>
        <taxon>Spermatophyta</taxon>
        <taxon>Magnoliopsida</taxon>
        <taxon>eudicotyledons</taxon>
        <taxon>Gunneridae</taxon>
        <taxon>Pentapetalae</taxon>
        <taxon>rosids</taxon>
        <taxon>malvids</taxon>
        <taxon>Malvales</taxon>
        <taxon>Malvaceae</taxon>
        <taxon>Malvoideae</taxon>
        <taxon>Gossypium</taxon>
    </lineage>
</organism>
<dbReference type="Pfam" id="PF00665">
    <property type="entry name" value="rve"/>
    <property type="match status" value="1"/>
</dbReference>
<protein>
    <recommendedName>
        <fullName evidence="5">Integrase catalytic domain-containing protein</fullName>
    </recommendedName>
</protein>
<dbReference type="SUPFAM" id="SSF53098">
    <property type="entry name" value="Ribonuclease H-like"/>
    <property type="match status" value="1"/>
</dbReference>
<dbReference type="InterPro" id="IPR036397">
    <property type="entry name" value="RNaseH_sf"/>
</dbReference>
<keyword evidence="2" id="KW-0479">Metal-binding</keyword>
<reference evidence="6 7" key="1">
    <citation type="journal article" date="2021" name="bioRxiv">
        <title>The Gossypium anomalum genome as a resource for cotton improvement and evolutionary analysis of hybrid incompatibility.</title>
        <authorList>
            <person name="Grover C.E."/>
            <person name="Yuan D."/>
            <person name="Arick M.A."/>
            <person name="Miller E.R."/>
            <person name="Hu G."/>
            <person name="Peterson D.G."/>
            <person name="Wendel J.F."/>
            <person name="Udall J.A."/>
        </authorList>
    </citation>
    <scope>NUCLEOTIDE SEQUENCE [LARGE SCALE GENOMIC DNA]</scope>
    <source>
        <strain evidence="6">JFW-Udall</strain>
        <tissue evidence="6">Leaf</tissue>
    </source>
</reference>
<dbReference type="InterPro" id="IPR039537">
    <property type="entry name" value="Retrotran_Ty1/copia-like"/>
</dbReference>
<dbReference type="InterPro" id="IPR012337">
    <property type="entry name" value="RNaseH-like_sf"/>
</dbReference>
<keyword evidence="3" id="KW-0064">Aspartyl protease</keyword>
<gene>
    <name evidence="6" type="ORF">CXB51_005983</name>
</gene>
<dbReference type="OrthoDB" id="2596766at2759"/>
<dbReference type="GO" id="GO:0006508">
    <property type="term" value="P:proteolysis"/>
    <property type="evidence" value="ECO:0007669"/>
    <property type="project" value="UniProtKB-KW"/>
</dbReference>
<dbReference type="GO" id="GO:0046872">
    <property type="term" value="F:metal ion binding"/>
    <property type="evidence" value="ECO:0007669"/>
    <property type="project" value="UniProtKB-KW"/>
</dbReference>
<dbReference type="Gene3D" id="3.30.420.10">
    <property type="entry name" value="Ribonuclease H-like superfamily/Ribonuclease H"/>
    <property type="match status" value="1"/>
</dbReference>
<comment type="caution">
    <text evidence="6">The sequence shown here is derived from an EMBL/GenBank/DDBJ whole genome shotgun (WGS) entry which is preliminary data.</text>
</comment>
<dbReference type="AlphaFoldDB" id="A0A8J5Z314"/>
<evidence type="ECO:0000313" key="6">
    <source>
        <dbReference type="EMBL" id="KAG8499379.1"/>
    </source>
</evidence>
<dbReference type="CDD" id="cd09272">
    <property type="entry name" value="RNase_HI_RT_Ty1"/>
    <property type="match status" value="1"/>
</dbReference>
<dbReference type="Pfam" id="PF14223">
    <property type="entry name" value="Retrotran_gag_2"/>
    <property type="match status" value="1"/>
</dbReference>
<dbReference type="PROSITE" id="PS50994">
    <property type="entry name" value="INTEGRASE"/>
    <property type="match status" value="1"/>
</dbReference>
<dbReference type="Proteomes" id="UP000701853">
    <property type="component" value="Chromosome 3"/>
</dbReference>
<dbReference type="InterPro" id="IPR043502">
    <property type="entry name" value="DNA/RNA_pol_sf"/>
</dbReference>
<evidence type="ECO:0000259" key="5">
    <source>
        <dbReference type="PROSITE" id="PS50994"/>
    </source>
</evidence>
<evidence type="ECO:0000256" key="2">
    <source>
        <dbReference type="ARBA" id="ARBA00022723"/>
    </source>
</evidence>
<evidence type="ECO:0000256" key="4">
    <source>
        <dbReference type="ARBA" id="ARBA00022801"/>
    </source>
</evidence>
<dbReference type="GO" id="GO:0004190">
    <property type="term" value="F:aspartic-type endopeptidase activity"/>
    <property type="evidence" value="ECO:0007669"/>
    <property type="project" value="UniProtKB-KW"/>
</dbReference>
<keyword evidence="4" id="KW-0378">Hydrolase</keyword>
<accession>A0A8J5Z314</accession>
<dbReference type="Pfam" id="PF07727">
    <property type="entry name" value="RVT_2"/>
    <property type="match status" value="1"/>
</dbReference>
<dbReference type="GO" id="GO:0003676">
    <property type="term" value="F:nucleic acid binding"/>
    <property type="evidence" value="ECO:0007669"/>
    <property type="project" value="InterPro"/>
</dbReference>
<sequence>MACDSPKQAWEKMKEEFIGSDKTRKQQLINLRRDFDNLKMRESETIKQYLDRIMATVNNIRLIGEDFSDSRVVEKVINTLPDKFESKISSLEDSRNLSAISLSELINSLYALEQRRANRLCKNKGKAQAQQQIQAQAVEDLQPQEEHVFTASCFASSSIVRCDWLVDSGCTHHMAADEKLFKDLDRSFVSKIKIGNRNLIEAKGRGDMVINTCSGNKVISDVLFVPDIDQNLLNVRQLVEKGYSLVFKNDSCIVEDSHGQELVTVAMTDRCFMLDVNQLEKKAYTSLADNTGLWHKRLGHQYFVLIIDALTRFCWVYFLKQKFEVFEAFSKFKALVENQSGCKIKALRIDNGTEYLSEKFQKLCEQVGIHHQLTTVYTPQQNGVCERKNRTMLDIARCILFQSKLLTKFWAKELMDRPDHKKVIGVKWVFRAKYNVDGSLNKHKASLVTFAPVARLDIIKLLFALAVQKHWKVYQLEVKSAFLNGFLKEEIFIEQPDRFKVLGEENKVYRLKNALYGLNQAPRAWYDRVDTYLPRLGFDKSVSEATLYVKRSQSETLLIVSLYVDDLLVTGSKDELISEFKVQMQEVFEMTDLGIMTYFLSIEVNQFDQGIFISQHTFALKILNKFCMTNCKIVSTPVAQGEKLTSSGNQEKVDENEYRSLVGCLLYLIAIRPDIMFGVSLLSRFMHYYDVVHFKAAKRILRYVKGTLSYGVNTSGYFFTLGSGVFYWSSKNQQTVAQSTAKAEYIAATVAINQAKWLRKLLCDLNEEQIEPTKIRVDNQSARLE</sequence>
<dbReference type="PANTHER" id="PTHR42648:SF18">
    <property type="entry name" value="RETROTRANSPOSON, UNCLASSIFIED-LIKE PROTEIN"/>
    <property type="match status" value="1"/>
</dbReference>
<keyword evidence="1" id="KW-0645">Protease</keyword>
<dbReference type="GO" id="GO:0015074">
    <property type="term" value="P:DNA integration"/>
    <property type="evidence" value="ECO:0007669"/>
    <property type="project" value="InterPro"/>
</dbReference>
<evidence type="ECO:0000256" key="3">
    <source>
        <dbReference type="ARBA" id="ARBA00022750"/>
    </source>
</evidence>